<dbReference type="GO" id="GO:0005634">
    <property type="term" value="C:nucleus"/>
    <property type="evidence" value="ECO:0007669"/>
    <property type="project" value="UniProtKB-SubCell"/>
</dbReference>
<dbReference type="SUPFAM" id="SSF46689">
    <property type="entry name" value="Homeodomain-like"/>
    <property type="match status" value="1"/>
</dbReference>
<evidence type="ECO:0000256" key="5">
    <source>
        <dbReference type="PROSITE-ProRule" id="PRU00108"/>
    </source>
</evidence>
<protein>
    <recommendedName>
        <fullName evidence="8">Homeobox domain-containing protein</fullName>
    </recommendedName>
</protein>
<evidence type="ECO:0000313" key="9">
    <source>
        <dbReference type="EMBL" id="KAJ8718973.1"/>
    </source>
</evidence>
<dbReference type="AlphaFoldDB" id="A0AAD7YLE8"/>
<dbReference type="CDD" id="cd00086">
    <property type="entry name" value="homeodomain"/>
    <property type="match status" value="1"/>
</dbReference>
<dbReference type="GO" id="GO:0000981">
    <property type="term" value="F:DNA-binding transcription factor activity, RNA polymerase II-specific"/>
    <property type="evidence" value="ECO:0007669"/>
    <property type="project" value="InterPro"/>
</dbReference>
<dbReference type="InterPro" id="IPR009057">
    <property type="entry name" value="Homeodomain-like_sf"/>
</dbReference>
<feature type="domain" description="Homeobox" evidence="8">
    <location>
        <begin position="170"/>
        <end position="230"/>
    </location>
</feature>
<dbReference type="PROSITE" id="PS00027">
    <property type="entry name" value="HOMEOBOX_1"/>
    <property type="match status" value="1"/>
</dbReference>
<keyword evidence="10" id="KW-1185">Reference proteome</keyword>
<comment type="subcellular location">
    <subcellularLocation>
        <location evidence="1 5 6">Nucleus</location>
    </subcellularLocation>
</comment>
<keyword evidence="3 5" id="KW-0371">Homeobox</keyword>
<name>A0AAD7YLE8_MYTSE</name>
<dbReference type="PRINTS" id="PR00024">
    <property type="entry name" value="HOMEOBOX"/>
</dbReference>
<comment type="caution">
    <text evidence="9">The sequence shown here is derived from an EMBL/GenBank/DDBJ whole genome shotgun (WGS) entry which is preliminary data.</text>
</comment>
<proteinExistence type="predicted"/>
<feature type="compositionally biased region" description="Low complexity" evidence="7">
    <location>
        <begin position="1"/>
        <end position="15"/>
    </location>
</feature>
<dbReference type="Proteomes" id="UP001231518">
    <property type="component" value="Chromosome 8"/>
</dbReference>
<reference evidence="9" key="1">
    <citation type="submission" date="2023-03" db="EMBL/GenBank/DDBJ databases">
        <title>Chromosome-level genomes of two armyworms, Mythimna separata and Mythimna loreyi, provide insights into the biosynthesis and reception of sex pheromones.</title>
        <authorList>
            <person name="Zhao H."/>
        </authorList>
    </citation>
    <scope>NUCLEOTIDE SEQUENCE</scope>
    <source>
        <strain evidence="9">BeijingLab</strain>
        <tissue evidence="9">Pupa</tissue>
    </source>
</reference>
<accession>A0AAD7YLE8</accession>
<sequence length="300" mass="32785">MAGSTSSSQSSTPTPCNVGNGVVNPSEGPWNQVGTLQNNGTPAIWNGLPAHSVASAPVSTNSVSREYNITSSGSTASNNSGINILSNQVVYSPPNYMNLPYQRNIGPNTGYINLNPSGEINPQITNGLNFQRTQNGKNIGGQAWPNQSALGKFIAQSPGWTSNKTTGGVKKQKRIRTAFTTQQMMEMEQEYTRSRYLDRARRIELAGILRLHERTIKIWFQNRRMKEKKDRAESLEESEDVVTSDLPFGMGYQHLASLQHQCLQTVSPESTTSRIAVALPVTTMASIFSATKSSTVRLTT</sequence>
<evidence type="ECO:0000256" key="2">
    <source>
        <dbReference type="ARBA" id="ARBA00023125"/>
    </source>
</evidence>
<evidence type="ECO:0000256" key="1">
    <source>
        <dbReference type="ARBA" id="ARBA00004123"/>
    </source>
</evidence>
<dbReference type="PROSITE" id="PS50071">
    <property type="entry name" value="HOMEOBOX_2"/>
    <property type="match status" value="1"/>
</dbReference>
<evidence type="ECO:0000256" key="4">
    <source>
        <dbReference type="ARBA" id="ARBA00023242"/>
    </source>
</evidence>
<dbReference type="InterPro" id="IPR020479">
    <property type="entry name" value="HD_metazoa"/>
</dbReference>
<dbReference type="PANTHER" id="PTHR45664:SF12">
    <property type="entry name" value="PANCREAS_DUODENUM HOMEOBOX PROTEIN 1"/>
    <property type="match status" value="1"/>
</dbReference>
<dbReference type="SMART" id="SM00389">
    <property type="entry name" value="HOX"/>
    <property type="match status" value="1"/>
</dbReference>
<dbReference type="PANTHER" id="PTHR45664">
    <property type="entry name" value="PROTEIN ZERKNUELLT 1-RELATED"/>
    <property type="match status" value="1"/>
</dbReference>
<feature type="DNA-binding region" description="Homeobox" evidence="5">
    <location>
        <begin position="172"/>
        <end position="231"/>
    </location>
</feature>
<evidence type="ECO:0000256" key="3">
    <source>
        <dbReference type="ARBA" id="ARBA00023155"/>
    </source>
</evidence>
<dbReference type="Gene3D" id="1.10.10.60">
    <property type="entry name" value="Homeodomain-like"/>
    <property type="match status" value="1"/>
</dbReference>
<keyword evidence="4 5" id="KW-0539">Nucleus</keyword>
<keyword evidence="2 5" id="KW-0238">DNA-binding</keyword>
<evidence type="ECO:0000256" key="6">
    <source>
        <dbReference type="RuleBase" id="RU000682"/>
    </source>
</evidence>
<organism evidence="9 10">
    <name type="scientific">Mythimna separata</name>
    <name type="common">Oriental armyworm</name>
    <name type="synonym">Pseudaletia separata</name>
    <dbReference type="NCBI Taxonomy" id="271217"/>
    <lineage>
        <taxon>Eukaryota</taxon>
        <taxon>Metazoa</taxon>
        <taxon>Ecdysozoa</taxon>
        <taxon>Arthropoda</taxon>
        <taxon>Hexapoda</taxon>
        <taxon>Insecta</taxon>
        <taxon>Pterygota</taxon>
        <taxon>Neoptera</taxon>
        <taxon>Endopterygota</taxon>
        <taxon>Lepidoptera</taxon>
        <taxon>Glossata</taxon>
        <taxon>Ditrysia</taxon>
        <taxon>Noctuoidea</taxon>
        <taxon>Noctuidae</taxon>
        <taxon>Noctuinae</taxon>
        <taxon>Hadenini</taxon>
        <taxon>Mythimna</taxon>
    </lineage>
</organism>
<dbReference type="GO" id="GO:0000978">
    <property type="term" value="F:RNA polymerase II cis-regulatory region sequence-specific DNA binding"/>
    <property type="evidence" value="ECO:0007669"/>
    <property type="project" value="TreeGrafter"/>
</dbReference>
<gene>
    <name evidence="9" type="ORF">PYW07_016529</name>
</gene>
<dbReference type="InterPro" id="IPR001356">
    <property type="entry name" value="HD"/>
</dbReference>
<dbReference type="GO" id="GO:0045944">
    <property type="term" value="P:positive regulation of transcription by RNA polymerase II"/>
    <property type="evidence" value="ECO:0007669"/>
    <property type="project" value="UniProtKB-ARBA"/>
</dbReference>
<dbReference type="InterPro" id="IPR017970">
    <property type="entry name" value="Homeobox_CS"/>
</dbReference>
<feature type="region of interest" description="Disordered" evidence="7">
    <location>
        <begin position="1"/>
        <end position="38"/>
    </location>
</feature>
<dbReference type="Pfam" id="PF00046">
    <property type="entry name" value="Homeodomain"/>
    <property type="match status" value="1"/>
</dbReference>
<evidence type="ECO:0000313" key="10">
    <source>
        <dbReference type="Proteomes" id="UP001231518"/>
    </source>
</evidence>
<dbReference type="EMBL" id="JARGEI010000015">
    <property type="protein sequence ID" value="KAJ8718973.1"/>
    <property type="molecule type" value="Genomic_DNA"/>
</dbReference>
<evidence type="ECO:0000259" key="8">
    <source>
        <dbReference type="PROSITE" id="PS50071"/>
    </source>
</evidence>
<evidence type="ECO:0000256" key="7">
    <source>
        <dbReference type="SAM" id="MobiDB-lite"/>
    </source>
</evidence>